<protein>
    <recommendedName>
        <fullName evidence="4">GIY-YIG domain-containing protein</fullName>
    </recommendedName>
</protein>
<evidence type="ECO:0008006" key="4">
    <source>
        <dbReference type="Google" id="ProtNLM"/>
    </source>
</evidence>
<reference evidence="2 3" key="1">
    <citation type="submission" date="2018-08" db="EMBL/GenBank/DDBJ databases">
        <title>Genomic Encyclopedia of Archaeal and Bacterial Type Strains, Phase II (KMG-II): from individual species to whole genera.</title>
        <authorList>
            <person name="Goeker M."/>
        </authorList>
    </citation>
    <scope>NUCLEOTIDE SEQUENCE [LARGE SCALE GENOMIC DNA]</scope>
    <source>
        <strain evidence="2 3">DSM 2261</strain>
    </source>
</reference>
<evidence type="ECO:0000313" key="3">
    <source>
        <dbReference type="Proteomes" id="UP000256345"/>
    </source>
</evidence>
<dbReference type="EMBL" id="QUMU01000010">
    <property type="protein sequence ID" value="REG27026.1"/>
    <property type="molecule type" value="Genomic_DNA"/>
</dbReference>
<name>A0ABX9JTR8_9BACT</name>
<sequence>MGGTGSEIVTGLVPKKAMPVLKNKLRGYLSHSSRFYVGATANPALRAQQHAEEGWTRMVLLYEAYSPEIARRMEQELIDFALRANFEAVVENIHSGGGGLTSESRSKPRSHKQAGAPRGPVGGER</sequence>
<dbReference type="Proteomes" id="UP000256345">
    <property type="component" value="Unassembled WGS sequence"/>
</dbReference>
<gene>
    <name evidence="2" type="ORF">ATI61_11032</name>
</gene>
<organism evidence="2 3">
    <name type="scientific">Archangium gephyra</name>
    <dbReference type="NCBI Taxonomy" id="48"/>
    <lineage>
        <taxon>Bacteria</taxon>
        <taxon>Pseudomonadati</taxon>
        <taxon>Myxococcota</taxon>
        <taxon>Myxococcia</taxon>
        <taxon>Myxococcales</taxon>
        <taxon>Cystobacterineae</taxon>
        <taxon>Archangiaceae</taxon>
        <taxon>Archangium</taxon>
    </lineage>
</organism>
<accession>A0ABX9JTR8</accession>
<proteinExistence type="predicted"/>
<evidence type="ECO:0000313" key="2">
    <source>
        <dbReference type="EMBL" id="REG27026.1"/>
    </source>
</evidence>
<feature type="region of interest" description="Disordered" evidence="1">
    <location>
        <begin position="95"/>
        <end position="125"/>
    </location>
</feature>
<evidence type="ECO:0000256" key="1">
    <source>
        <dbReference type="SAM" id="MobiDB-lite"/>
    </source>
</evidence>
<comment type="caution">
    <text evidence="2">The sequence shown here is derived from an EMBL/GenBank/DDBJ whole genome shotgun (WGS) entry which is preliminary data.</text>
</comment>
<keyword evidence="3" id="KW-1185">Reference proteome</keyword>